<accession>A0ABT2AAZ4</accession>
<proteinExistence type="predicted"/>
<protein>
    <recommendedName>
        <fullName evidence="3">Peptidase M10 metallopeptidase domain-containing protein</fullName>
    </recommendedName>
</protein>
<dbReference type="SUPFAM" id="SSF55486">
    <property type="entry name" value="Metalloproteases ('zincins'), catalytic domain"/>
    <property type="match status" value="1"/>
</dbReference>
<evidence type="ECO:0000313" key="1">
    <source>
        <dbReference type="EMBL" id="MCS0591384.1"/>
    </source>
</evidence>
<dbReference type="InterPro" id="IPR024079">
    <property type="entry name" value="MetalloPept_cat_dom_sf"/>
</dbReference>
<gene>
    <name evidence="1" type="ORF">NX782_19530</name>
</gene>
<name>A0ABT2AAZ4_9BURK</name>
<dbReference type="RefSeq" id="WP_258847153.1">
    <property type="nucleotide sequence ID" value="NZ_JANUGX010000026.1"/>
</dbReference>
<dbReference type="Gene3D" id="3.40.390.10">
    <property type="entry name" value="Collagenase (Catalytic Domain)"/>
    <property type="match status" value="1"/>
</dbReference>
<reference evidence="1 2" key="1">
    <citation type="submission" date="2022-08" db="EMBL/GenBank/DDBJ databases">
        <title>Reclassification of Massilia species as members of the genera Telluria, Duganella, Pseudoduganella, Mokoshia gen. nov. and Zemynaea gen. nov. using orthogonal and non-orthogonal genome-based approaches.</title>
        <authorList>
            <person name="Bowman J.P."/>
        </authorList>
    </citation>
    <scope>NUCLEOTIDE SEQUENCE [LARGE SCALE GENOMIC DNA]</scope>
    <source>
        <strain evidence="1 2">LMG 28164</strain>
    </source>
</reference>
<keyword evidence="2" id="KW-1185">Reference proteome</keyword>
<organism evidence="1 2">
    <name type="scientific">Massilia norwichensis</name>
    <dbReference type="NCBI Taxonomy" id="1442366"/>
    <lineage>
        <taxon>Bacteria</taxon>
        <taxon>Pseudomonadati</taxon>
        <taxon>Pseudomonadota</taxon>
        <taxon>Betaproteobacteria</taxon>
        <taxon>Burkholderiales</taxon>
        <taxon>Oxalobacteraceae</taxon>
        <taxon>Telluria group</taxon>
        <taxon>Massilia</taxon>
    </lineage>
</organism>
<dbReference type="EMBL" id="JANUGX010000026">
    <property type="protein sequence ID" value="MCS0591384.1"/>
    <property type="molecule type" value="Genomic_DNA"/>
</dbReference>
<sequence length="236" mass="24137">MQSIGVLGMAVLLSACGGGQSDAGNAGTNQAVTDAQIVASIQSSNIDFVPGANGRLPGTWRWAGAPARHVTVHIPPPSAASATEQDYANKVATSVSQLNAKLSGLLVLDISNSVPASGNYIHVSYGTSFVPPGSTDYLAYCANVSTAPNQGSMIMPGVDNGITSSPVFINLGNGHCDVTQAIVTHEFGHALGLANHFPGFGVGIDVPALFWDVLTTLYANPQSTTAANLVVKHAPN</sequence>
<comment type="caution">
    <text evidence="1">The sequence shown here is derived from an EMBL/GenBank/DDBJ whole genome shotgun (WGS) entry which is preliminary data.</text>
</comment>
<evidence type="ECO:0000313" key="2">
    <source>
        <dbReference type="Proteomes" id="UP001205560"/>
    </source>
</evidence>
<dbReference type="Proteomes" id="UP001205560">
    <property type="component" value="Unassembled WGS sequence"/>
</dbReference>
<evidence type="ECO:0008006" key="3">
    <source>
        <dbReference type="Google" id="ProtNLM"/>
    </source>
</evidence>